<dbReference type="VEuPathDB" id="FungiDB:EYZ11_003403"/>
<name>A0A4S3JNY0_9EURO</name>
<dbReference type="GeneID" id="54333144"/>
<keyword evidence="4" id="KW-1185">Reference proteome</keyword>
<organism evidence="3 4">
    <name type="scientific">Aspergillus tanneri</name>
    <dbReference type="NCBI Taxonomy" id="1220188"/>
    <lineage>
        <taxon>Eukaryota</taxon>
        <taxon>Fungi</taxon>
        <taxon>Dikarya</taxon>
        <taxon>Ascomycota</taxon>
        <taxon>Pezizomycotina</taxon>
        <taxon>Eurotiomycetes</taxon>
        <taxon>Eurotiomycetidae</taxon>
        <taxon>Eurotiales</taxon>
        <taxon>Aspergillaceae</taxon>
        <taxon>Aspergillus</taxon>
        <taxon>Aspergillus subgen. Circumdati</taxon>
    </lineage>
</organism>
<dbReference type="PANTHER" id="PTHR42047">
    <property type="entry name" value="PROTEIN, PUTATIVE (AFU_ORTHOLOGUE AFUA_6G03560)-RELATED"/>
    <property type="match status" value="1"/>
</dbReference>
<dbReference type="EMBL" id="SOSA01000086">
    <property type="protein sequence ID" value="THC97140.1"/>
    <property type="molecule type" value="Genomic_DNA"/>
</dbReference>
<evidence type="ECO:0000313" key="4">
    <source>
        <dbReference type="Proteomes" id="UP000308092"/>
    </source>
</evidence>
<gene>
    <name evidence="2" type="ORF">ATNIH1004_010442</name>
    <name evidence="3" type="ORF">EYZ11_003403</name>
</gene>
<sequence length="189" mass="19558">MKFSFASLALPLLAAAAPTKDDNPAFGVMSSRSASPIHLLPMNAAGQHFYLGGKASTYCPLPEGKGCPPGTSTVFAPGGSGLNVMVPGGQQVYVNPDGALSFTQAHSAYVPPGSALGPFSYEPGENFGHYTFTGWGASGFMACPTKDQRWQVFANLQNATVPTGNVEDCLGFSAMAPKADSGAAAWQYI</sequence>
<dbReference type="PANTHER" id="PTHR42047:SF1">
    <property type="entry name" value="PROTEIN, PUTATIVE (AFU_ORTHOLOGUE AFUA_6G03560)-RELATED"/>
    <property type="match status" value="1"/>
</dbReference>
<dbReference type="InterPro" id="IPR052820">
    <property type="entry name" value="PhiA_domain"/>
</dbReference>
<dbReference type="STRING" id="1220188.A0A4S3JNY0"/>
<reference evidence="3 4" key="1">
    <citation type="submission" date="2019-03" db="EMBL/GenBank/DDBJ databases">
        <title>The genome sequence of a newly discovered highly antifungal drug resistant Aspergillus species, Aspergillus tanneri NIH 1004.</title>
        <authorList>
            <person name="Mounaud S."/>
            <person name="Singh I."/>
            <person name="Joardar V."/>
            <person name="Pakala S."/>
            <person name="Pakala S."/>
            <person name="Venepally P."/>
            <person name="Hoover J."/>
            <person name="Nierman W."/>
            <person name="Chung J."/>
            <person name="Losada L."/>
        </authorList>
    </citation>
    <scope>NUCLEOTIDE SEQUENCE [LARGE SCALE GENOMIC DNA]</scope>
    <source>
        <strain evidence="3 4">NIH1004</strain>
    </source>
</reference>
<dbReference type="Proteomes" id="UP000308092">
    <property type="component" value="Unassembled WGS sequence"/>
</dbReference>
<evidence type="ECO:0000313" key="2">
    <source>
        <dbReference type="EMBL" id="KAA8643668.1"/>
    </source>
</evidence>
<reference evidence="2 5" key="2">
    <citation type="submission" date="2019-08" db="EMBL/GenBank/DDBJ databases">
        <title>The genome sequence of a newly discovered highly antifungal drug resistant Aspergillus species, Aspergillus tanneri NIH 1004.</title>
        <authorList>
            <person name="Mounaud S."/>
            <person name="Singh I."/>
            <person name="Joardar V."/>
            <person name="Pakala S."/>
            <person name="Pakala S."/>
            <person name="Venepally P."/>
            <person name="Chung J.K."/>
            <person name="Losada L."/>
            <person name="Nierman W.C."/>
        </authorList>
    </citation>
    <scope>NUCLEOTIDE SEQUENCE [LARGE SCALE GENOMIC DNA]</scope>
    <source>
        <strain evidence="2 5">NIH1004</strain>
    </source>
</reference>
<evidence type="ECO:0000313" key="3">
    <source>
        <dbReference type="EMBL" id="THC97140.1"/>
    </source>
</evidence>
<protein>
    <recommendedName>
        <fullName evidence="6">IgE-binding protein</fullName>
    </recommendedName>
</protein>
<keyword evidence="1" id="KW-0732">Signal</keyword>
<dbReference type="AlphaFoldDB" id="A0A4S3JNY0"/>
<accession>A0A4S3JNY0</accession>
<dbReference type="OrthoDB" id="5430620at2759"/>
<feature type="signal peptide" evidence="1">
    <location>
        <begin position="1"/>
        <end position="16"/>
    </location>
</feature>
<comment type="caution">
    <text evidence="3">The sequence shown here is derived from an EMBL/GenBank/DDBJ whole genome shotgun (WGS) entry which is preliminary data.</text>
</comment>
<dbReference type="Proteomes" id="UP000324241">
    <property type="component" value="Unassembled WGS sequence"/>
</dbReference>
<evidence type="ECO:0008006" key="6">
    <source>
        <dbReference type="Google" id="ProtNLM"/>
    </source>
</evidence>
<evidence type="ECO:0000256" key="1">
    <source>
        <dbReference type="SAM" id="SignalP"/>
    </source>
</evidence>
<proteinExistence type="predicted"/>
<dbReference type="RefSeq" id="XP_033423030.1">
    <property type="nucleotide sequence ID" value="XM_033575012.1"/>
</dbReference>
<evidence type="ECO:0000313" key="5">
    <source>
        <dbReference type="Proteomes" id="UP000324241"/>
    </source>
</evidence>
<feature type="chain" id="PRO_5036122158" description="IgE-binding protein" evidence="1">
    <location>
        <begin position="17"/>
        <end position="189"/>
    </location>
</feature>
<dbReference type="EMBL" id="QUQM01000005">
    <property type="protein sequence ID" value="KAA8643668.1"/>
    <property type="molecule type" value="Genomic_DNA"/>
</dbReference>